<protein>
    <recommendedName>
        <fullName evidence="3">CYTH domain-containing protein</fullName>
    </recommendedName>
</protein>
<dbReference type="Proteomes" id="UP000601223">
    <property type="component" value="Unassembled WGS sequence"/>
</dbReference>
<keyword evidence="2" id="KW-1185">Reference proteome</keyword>
<evidence type="ECO:0000313" key="1">
    <source>
        <dbReference type="EMBL" id="GIF80495.1"/>
    </source>
</evidence>
<accession>A0A8J3NJJ2</accession>
<dbReference type="RefSeq" id="WP_203744063.1">
    <property type="nucleotide sequence ID" value="NZ_BONF01000009.1"/>
</dbReference>
<gene>
    <name evidence="1" type="ORF">Cba03nite_18440</name>
</gene>
<dbReference type="AlphaFoldDB" id="A0A8J3NJJ2"/>
<comment type="caution">
    <text evidence="1">The sequence shown here is derived from an EMBL/GenBank/DDBJ whole genome shotgun (WGS) entry which is preliminary data.</text>
</comment>
<organism evidence="1 2">
    <name type="scientific">Catellatospora bangladeshensis</name>
    <dbReference type="NCBI Taxonomy" id="310355"/>
    <lineage>
        <taxon>Bacteria</taxon>
        <taxon>Bacillati</taxon>
        <taxon>Actinomycetota</taxon>
        <taxon>Actinomycetes</taxon>
        <taxon>Micromonosporales</taxon>
        <taxon>Micromonosporaceae</taxon>
        <taxon>Catellatospora</taxon>
    </lineage>
</organism>
<name>A0A8J3NJJ2_9ACTN</name>
<evidence type="ECO:0008006" key="3">
    <source>
        <dbReference type="Google" id="ProtNLM"/>
    </source>
</evidence>
<reference evidence="1 2" key="1">
    <citation type="submission" date="2021-01" db="EMBL/GenBank/DDBJ databases">
        <title>Whole genome shotgun sequence of Catellatospora bangladeshensis NBRC 107357.</title>
        <authorList>
            <person name="Komaki H."/>
            <person name="Tamura T."/>
        </authorList>
    </citation>
    <scope>NUCLEOTIDE SEQUENCE [LARGE SCALE GENOMIC DNA]</scope>
    <source>
        <strain evidence="1 2">NBRC 107357</strain>
    </source>
</reference>
<proteinExistence type="predicted"/>
<evidence type="ECO:0000313" key="2">
    <source>
        <dbReference type="Proteomes" id="UP000601223"/>
    </source>
</evidence>
<sequence length="248" mass="26711">MSGRYAVPDVPGFVDACDTVELKAVLPEGEGRRAAASLGFDLAEAVTREVFYLDTPALGLERAGIIVRVRRTGASGADATVRLRPADPAAIDPDLRRRKGFTVELDMSPGGFVCSASLKTRLAGATVAAAVGRRTPPSALFTPRQGRLFHAYAPHGLTLDGLSLFGPVPVRRLAGSAHGWPHPLSVQLWEFPAEPVLELSSRVAVADAAQAVARWPVFLDRHRVRPWIFRHTKAQAALRALEPRPTYG</sequence>
<dbReference type="EMBL" id="BONF01000009">
    <property type="protein sequence ID" value="GIF80495.1"/>
    <property type="molecule type" value="Genomic_DNA"/>
</dbReference>